<protein>
    <submittedName>
        <fullName evidence="1">Uncharacterized protein</fullName>
    </submittedName>
</protein>
<proteinExistence type="predicted"/>
<comment type="caution">
    <text evidence="1">The sequence shown here is derived from an EMBL/GenBank/DDBJ whole genome shotgun (WGS) entry which is preliminary data.</text>
</comment>
<gene>
    <name evidence="1" type="ORF">BC751_2590</name>
</gene>
<evidence type="ECO:0000313" key="1">
    <source>
        <dbReference type="EMBL" id="RZS96993.1"/>
    </source>
</evidence>
<keyword evidence="2" id="KW-1185">Reference proteome</keyword>
<organism evidence="1 2">
    <name type="scientific">Cecembia calidifontis</name>
    <dbReference type="NCBI Taxonomy" id="1187080"/>
    <lineage>
        <taxon>Bacteria</taxon>
        <taxon>Pseudomonadati</taxon>
        <taxon>Bacteroidota</taxon>
        <taxon>Cytophagia</taxon>
        <taxon>Cytophagales</taxon>
        <taxon>Cyclobacteriaceae</taxon>
        <taxon>Cecembia</taxon>
    </lineage>
</organism>
<evidence type="ECO:0000313" key="2">
    <source>
        <dbReference type="Proteomes" id="UP000292209"/>
    </source>
</evidence>
<dbReference type="AlphaFoldDB" id="A0A4Q7P9T4"/>
<dbReference type="EMBL" id="SGXG01000001">
    <property type="protein sequence ID" value="RZS96993.1"/>
    <property type="molecule type" value="Genomic_DNA"/>
</dbReference>
<dbReference type="Proteomes" id="UP000292209">
    <property type="component" value="Unassembled WGS sequence"/>
</dbReference>
<reference evidence="1 2" key="1">
    <citation type="submission" date="2019-02" db="EMBL/GenBank/DDBJ databases">
        <title>Genomic Encyclopedia of Archaeal and Bacterial Type Strains, Phase II (KMG-II): from individual species to whole genera.</title>
        <authorList>
            <person name="Goeker M."/>
        </authorList>
    </citation>
    <scope>NUCLEOTIDE SEQUENCE [LARGE SCALE GENOMIC DNA]</scope>
    <source>
        <strain evidence="1 2">DSM 21411</strain>
    </source>
</reference>
<accession>A0A4Q7P9T4</accession>
<name>A0A4Q7P9T4_9BACT</name>
<sequence length="69" mass="8145">MLKFKFIGNPKKKPLDYPLINALPIHAIFSKGLEKYFVLMLTTLKLMNRGFCRINNFVNTKSKNYFLNF</sequence>